<accession>A0A2G9WZW2</accession>
<evidence type="ECO:0000313" key="2">
    <source>
        <dbReference type="Proteomes" id="UP000231070"/>
    </source>
</evidence>
<protein>
    <submittedName>
        <fullName evidence="1">Uncharacterized protein</fullName>
    </submittedName>
</protein>
<comment type="caution">
    <text evidence="1">The sequence shown here is derived from an EMBL/GenBank/DDBJ whole genome shotgun (WGS) entry which is preliminary data.</text>
</comment>
<name>A0A2G9WZW2_9HYPH</name>
<keyword evidence="2" id="KW-1185">Reference proteome</keyword>
<dbReference type="RefSeq" id="WP_100080350.1">
    <property type="nucleotide sequence ID" value="NZ_NQVN01000004.1"/>
</dbReference>
<proteinExistence type="predicted"/>
<dbReference type="AlphaFoldDB" id="A0A2G9WZW2"/>
<sequence>MPKVVGTISIDTASEKDTFFAIDEVARLQRGLALARLAFEKFAEDQQHDGDFIACSMHLLDLEILADKISSSLTSS</sequence>
<evidence type="ECO:0000313" key="1">
    <source>
        <dbReference type="EMBL" id="PIO99650.1"/>
    </source>
</evidence>
<dbReference type="EMBL" id="NQVN01000004">
    <property type="protein sequence ID" value="PIO99650.1"/>
    <property type="molecule type" value="Genomic_DNA"/>
</dbReference>
<organism evidence="1 2">
    <name type="scientific">Pleomorphomonas carboxyditropha</name>
    <dbReference type="NCBI Taxonomy" id="2023338"/>
    <lineage>
        <taxon>Bacteria</taxon>
        <taxon>Pseudomonadati</taxon>
        <taxon>Pseudomonadota</taxon>
        <taxon>Alphaproteobacteria</taxon>
        <taxon>Hyphomicrobiales</taxon>
        <taxon>Pleomorphomonadaceae</taxon>
        <taxon>Pleomorphomonas</taxon>
    </lineage>
</organism>
<reference evidence="1 2" key="1">
    <citation type="submission" date="2017-08" db="EMBL/GenBank/DDBJ databases">
        <title>Pleomorphomonas carboxidotrophicus sp. nov., a new mesophilic hydrogenogenic carboxidotroph.</title>
        <authorList>
            <person name="Esquivel-Elizondo S."/>
            <person name="Krajmalnik-Brown R."/>
            <person name="Maldonado J."/>
        </authorList>
    </citation>
    <scope>NUCLEOTIDE SEQUENCE [LARGE SCALE GENOMIC DNA]</scope>
    <source>
        <strain evidence="1 2">SVCO-16</strain>
    </source>
</reference>
<gene>
    <name evidence="1" type="ORF">CJ014_10120</name>
</gene>
<dbReference type="Proteomes" id="UP000231070">
    <property type="component" value="Unassembled WGS sequence"/>
</dbReference>